<dbReference type="InterPro" id="IPR042099">
    <property type="entry name" value="ANL_N_sf"/>
</dbReference>
<feature type="domain" description="AMP-dependent synthetase/ligase" evidence="1">
    <location>
        <begin position="35"/>
        <end position="159"/>
    </location>
</feature>
<dbReference type="InterPro" id="IPR000873">
    <property type="entry name" value="AMP-dep_synth/lig_dom"/>
</dbReference>
<evidence type="ECO:0000313" key="2">
    <source>
        <dbReference type="EMBL" id="GAG15369.1"/>
    </source>
</evidence>
<protein>
    <recommendedName>
        <fullName evidence="1">AMP-dependent synthetase/ligase domain-containing protein</fullName>
    </recommendedName>
</protein>
<gene>
    <name evidence="2" type="ORF">S01H1_57864</name>
</gene>
<dbReference type="Pfam" id="PF00501">
    <property type="entry name" value="AMP-binding"/>
    <property type="match status" value="1"/>
</dbReference>
<dbReference type="SUPFAM" id="SSF56801">
    <property type="entry name" value="Acetyl-CoA synthetase-like"/>
    <property type="match status" value="1"/>
</dbReference>
<dbReference type="AlphaFoldDB" id="X0VB83"/>
<dbReference type="InterPro" id="IPR050237">
    <property type="entry name" value="ATP-dep_AMP-bd_enzyme"/>
</dbReference>
<feature type="non-terminal residue" evidence="2">
    <location>
        <position position="203"/>
    </location>
</feature>
<dbReference type="Gene3D" id="3.40.50.12780">
    <property type="entry name" value="N-terminal domain of ligase-like"/>
    <property type="match status" value="1"/>
</dbReference>
<proteinExistence type="predicted"/>
<sequence>MEAKAKYHERPWLKFYAEGVPANVEIPERSLPEVFDEVADKYSSRAAVIFYGNKISFGKLREEIDRFATALHELGIQKGDKVALYLLNSPQFIIAYFGSLKAGATLTPISPVYTSIEVKHQLEDSEAKSIVCQDFLYENVERAGAGLKNVILTGIGEYLPLSKKLAGKSVLGRYGKMEVPSQQVIESRGFHQFQKLIKKYPPN</sequence>
<name>X0VB83_9ZZZZ</name>
<organism evidence="2">
    <name type="scientific">marine sediment metagenome</name>
    <dbReference type="NCBI Taxonomy" id="412755"/>
    <lineage>
        <taxon>unclassified sequences</taxon>
        <taxon>metagenomes</taxon>
        <taxon>ecological metagenomes</taxon>
    </lineage>
</organism>
<comment type="caution">
    <text evidence="2">The sequence shown here is derived from an EMBL/GenBank/DDBJ whole genome shotgun (WGS) entry which is preliminary data.</text>
</comment>
<dbReference type="PANTHER" id="PTHR43767:SF1">
    <property type="entry name" value="NONRIBOSOMAL PEPTIDE SYNTHASE PES1 (EUROFUNG)-RELATED"/>
    <property type="match status" value="1"/>
</dbReference>
<accession>X0VB83</accession>
<reference evidence="2" key="1">
    <citation type="journal article" date="2014" name="Front. Microbiol.">
        <title>High frequency of phylogenetically diverse reductive dehalogenase-homologous genes in deep subseafloor sedimentary metagenomes.</title>
        <authorList>
            <person name="Kawai M."/>
            <person name="Futagami T."/>
            <person name="Toyoda A."/>
            <person name="Takaki Y."/>
            <person name="Nishi S."/>
            <person name="Hori S."/>
            <person name="Arai W."/>
            <person name="Tsubouchi T."/>
            <person name="Morono Y."/>
            <person name="Uchiyama I."/>
            <person name="Ito T."/>
            <person name="Fujiyama A."/>
            <person name="Inagaki F."/>
            <person name="Takami H."/>
        </authorList>
    </citation>
    <scope>NUCLEOTIDE SEQUENCE</scope>
    <source>
        <strain evidence="2">Expedition CK06-06</strain>
    </source>
</reference>
<evidence type="ECO:0000259" key="1">
    <source>
        <dbReference type="Pfam" id="PF00501"/>
    </source>
</evidence>
<dbReference type="EMBL" id="BARS01037764">
    <property type="protein sequence ID" value="GAG15369.1"/>
    <property type="molecule type" value="Genomic_DNA"/>
</dbReference>
<dbReference type="PANTHER" id="PTHR43767">
    <property type="entry name" value="LONG-CHAIN-FATTY-ACID--COA LIGASE"/>
    <property type="match status" value="1"/>
</dbReference>